<protein>
    <submittedName>
        <fullName evidence="1">Uncharacterized protein</fullName>
    </submittedName>
</protein>
<keyword evidence="2" id="KW-1185">Reference proteome</keyword>
<dbReference type="Proteomes" id="UP000248783">
    <property type="component" value="Unassembled WGS sequence"/>
</dbReference>
<evidence type="ECO:0000313" key="2">
    <source>
        <dbReference type="Proteomes" id="UP000248783"/>
    </source>
</evidence>
<evidence type="ECO:0000313" key="1">
    <source>
        <dbReference type="EMBL" id="PZR52674.1"/>
    </source>
</evidence>
<gene>
    <name evidence="1" type="ORF">DNL40_11245</name>
</gene>
<reference evidence="1 2" key="1">
    <citation type="submission" date="2018-06" db="EMBL/GenBank/DDBJ databases">
        <title>Whole genome sequencing of a novel hydrocarbon degrading bacterial strain, PW21 isolated from oil contaminated produced water sample.</title>
        <authorList>
            <person name="Nagkirti P."/>
            <person name="Shaikh A."/>
            <person name="Gowdaman V."/>
            <person name="Engineer A.E."/>
            <person name="Dagar S."/>
            <person name="Dhakephalkar P.K."/>
        </authorList>
    </citation>
    <scope>NUCLEOTIDE SEQUENCE [LARGE SCALE GENOMIC DNA]</scope>
    <source>
        <strain evidence="1 2">PW21</strain>
    </source>
</reference>
<name>A0A2W5Y428_9MICO</name>
<accession>A0A2W5Y428</accession>
<proteinExistence type="predicted"/>
<sequence length="91" mass="9522">MVRRAPLIVFGSAGLAGEGLAGVVAQEGALDEGGDVFSSSVSWSRASSLRRRLVLRGPRSSGSNRSESALTLRARARALRTSRVGWLVPAS</sequence>
<comment type="caution">
    <text evidence="1">The sequence shown here is derived from an EMBL/GenBank/DDBJ whole genome shotgun (WGS) entry which is preliminary data.</text>
</comment>
<dbReference type="EMBL" id="QKWH01000008">
    <property type="protein sequence ID" value="PZR52674.1"/>
    <property type="molecule type" value="Genomic_DNA"/>
</dbReference>
<organism evidence="1 2">
    <name type="scientific">Xylanimonas oleitrophica</name>
    <dbReference type="NCBI Taxonomy" id="2607479"/>
    <lineage>
        <taxon>Bacteria</taxon>
        <taxon>Bacillati</taxon>
        <taxon>Actinomycetota</taxon>
        <taxon>Actinomycetes</taxon>
        <taxon>Micrococcales</taxon>
        <taxon>Promicromonosporaceae</taxon>
        <taxon>Xylanimonas</taxon>
    </lineage>
</organism>
<dbReference type="AlphaFoldDB" id="A0A2W5Y428"/>